<dbReference type="CDD" id="cd00067">
    <property type="entry name" value="GAL4"/>
    <property type="match status" value="1"/>
</dbReference>
<feature type="region of interest" description="Disordered" evidence="4">
    <location>
        <begin position="1"/>
        <end position="26"/>
    </location>
</feature>
<dbReference type="GO" id="GO:0000981">
    <property type="term" value="F:DNA-binding transcription factor activity, RNA polymerase II-specific"/>
    <property type="evidence" value="ECO:0007669"/>
    <property type="project" value="InterPro"/>
</dbReference>
<dbReference type="GO" id="GO:0003677">
    <property type="term" value="F:DNA binding"/>
    <property type="evidence" value="ECO:0007669"/>
    <property type="project" value="InterPro"/>
</dbReference>
<keyword evidence="3" id="KW-0539">Nucleus</keyword>
<dbReference type="PROSITE" id="PS00463">
    <property type="entry name" value="ZN2_CY6_FUNGAL_1"/>
    <property type="match status" value="1"/>
</dbReference>
<dbReference type="Gene3D" id="4.10.240.10">
    <property type="entry name" value="Zn(2)-C6 fungal-type DNA-binding domain"/>
    <property type="match status" value="1"/>
</dbReference>
<keyword evidence="7" id="KW-1185">Reference proteome</keyword>
<feature type="compositionally biased region" description="Basic and acidic residues" evidence="4">
    <location>
        <begin position="421"/>
        <end position="433"/>
    </location>
</feature>
<dbReference type="GO" id="GO:0008270">
    <property type="term" value="F:zinc ion binding"/>
    <property type="evidence" value="ECO:0007669"/>
    <property type="project" value="InterPro"/>
</dbReference>
<evidence type="ECO:0000313" key="7">
    <source>
        <dbReference type="Proteomes" id="UP001303473"/>
    </source>
</evidence>
<feature type="region of interest" description="Disordered" evidence="4">
    <location>
        <begin position="121"/>
        <end position="141"/>
    </location>
</feature>
<keyword evidence="2" id="KW-0479">Metal-binding</keyword>
<accession>A0AAN6S0N2</accession>
<protein>
    <recommendedName>
        <fullName evidence="5">Zn(2)-C6 fungal-type domain-containing protein</fullName>
    </recommendedName>
</protein>
<dbReference type="InterPro" id="IPR036864">
    <property type="entry name" value="Zn2-C6_fun-type_DNA-bd_sf"/>
</dbReference>
<feature type="domain" description="Zn(2)-C6 fungal-type" evidence="5">
    <location>
        <begin position="33"/>
        <end position="64"/>
    </location>
</feature>
<comment type="caution">
    <text evidence="6">The sequence shown here is derived from an EMBL/GenBank/DDBJ whole genome shotgun (WGS) entry which is preliminary data.</text>
</comment>
<feature type="region of interest" description="Disordered" evidence="4">
    <location>
        <begin position="421"/>
        <end position="440"/>
    </location>
</feature>
<feature type="region of interest" description="Disordered" evidence="4">
    <location>
        <begin position="73"/>
        <end position="104"/>
    </location>
</feature>
<organism evidence="6 7">
    <name type="scientific">Diplogelasinospora grovesii</name>
    <dbReference type="NCBI Taxonomy" id="303347"/>
    <lineage>
        <taxon>Eukaryota</taxon>
        <taxon>Fungi</taxon>
        <taxon>Dikarya</taxon>
        <taxon>Ascomycota</taxon>
        <taxon>Pezizomycotina</taxon>
        <taxon>Sordariomycetes</taxon>
        <taxon>Sordariomycetidae</taxon>
        <taxon>Sordariales</taxon>
        <taxon>Diplogelasinosporaceae</taxon>
        <taxon>Diplogelasinospora</taxon>
    </lineage>
</organism>
<comment type="subcellular location">
    <subcellularLocation>
        <location evidence="1">Nucleus</location>
    </subcellularLocation>
</comment>
<gene>
    <name evidence="6" type="ORF">QBC46DRAFT_268874</name>
</gene>
<dbReference type="GO" id="GO:0006351">
    <property type="term" value="P:DNA-templated transcription"/>
    <property type="evidence" value="ECO:0007669"/>
    <property type="project" value="InterPro"/>
</dbReference>
<dbReference type="CDD" id="cd12148">
    <property type="entry name" value="fungal_TF_MHR"/>
    <property type="match status" value="1"/>
</dbReference>
<evidence type="ECO:0000313" key="6">
    <source>
        <dbReference type="EMBL" id="KAK3936842.1"/>
    </source>
</evidence>
<dbReference type="InterPro" id="IPR007219">
    <property type="entry name" value="XnlR_reg_dom"/>
</dbReference>
<dbReference type="InterPro" id="IPR001138">
    <property type="entry name" value="Zn2Cys6_DnaBD"/>
</dbReference>
<dbReference type="Pfam" id="PF04082">
    <property type="entry name" value="Fungal_trans"/>
    <property type="match status" value="1"/>
</dbReference>
<dbReference type="InterPro" id="IPR050613">
    <property type="entry name" value="Sec_Metabolite_Reg"/>
</dbReference>
<feature type="compositionally biased region" description="Polar residues" evidence="4">
    <location>
        <begin position="93"/>
        <end position="104"/>
    </location>
</feature>
<dbReference type="PANTHER" id="PTHR31001">
    <property type="entry name" value="UNCHARACTERIZED TRANSCRIPTIONAL REGULATORY PROTEIN"/>
    <property type="match status" value="1"/>
</dbReference>
<dbReference type="PROSITE" id="PS50048">
    <property type="entry name" value="ZN2_CY6_FUNGAL_2"/>
    <property type="match status" value="1"/>
</dbReference>
<dbReference type="Proteomes" id="UP001303473">
    <property type="component" value="Unassembled WGS sequence"/>
</dbReference>
<dbReference type="SMART" id="SM00906">
    <property type="entry name" value="Fungal_trans"/>
    <property type="match status" value="1"/>
</dbReference>
<evidence type="ECO:0000256" key="2">
    <source>
        <dbReference type="ARBA" id="ARBA00022723"/>
    </source>
</evidence>
<dbReference type="EMBL" id="MU853871">
    <property type="protein sequence ID" value="KAK3936842.1"/>
    <property type="molecule type" value="Genomic_DNA"/>
</dbReference>
<sequence length="808" mass="90440">MDVATDSHTGGGSSAGPELLTPEQKKRNRIRLSCTTCREKKLKCNRQSPCDQCGKRGITATCEFIPYENLSLGTSPLRPARDPPQPEPGSGSNGQRPKASTSDATLQARLRHLEHLVQVLKSQRRDNPEPAPVSPVGESQNAEHRITHGCNFNESAGHIVGDLRYVDAANWEAILDDIADLTNDHKTADEASDDHDPVMQATFDKKGPVLLLGGFPHATVTEMIVHLPPRPVADRLIARFFQTKEPAWMMFHVPTFLRQYDEFWEDSSQASYTWVGLLFIMFAHAALYCIRGDEEVPGNLGTPLQVFDAYRIRAAHCLALGDYTTPGVYKIEAMMLYFGCEYLGKHDAVMGTSILLTVIVRLAMHMGLHRDPRHYPAMSPFEGEMRRRIWTLLTEIDSMVAFQFGLPGNIHSRFWDTEPPRNIHDDEFDETTKELPPSRPETERTVTLYACVKARLMKAFGDIITAITSSQPVSYAEIMRLDKQLEEAHDSFPPTIRYRPFNQSLVDPIDLIMQRYLLDLLYQKSRSVLHRKYMGIARIDKRYAHSRWTCLDAATKTLRHQYDIHCEIQPGGRLCKDRWFLSSLSIHDFLLADMILCLELSIINAKEKSPEASAHAVEVLASDMSQPVMSKEQLLEILGTSRSIWETARHESFEANRGFKILSRMLAMSTGATSESSPESSDSSAFKKFDMLHPPPFHLAADSGSSLSSVIPSMAGTALTSHVTSGNSSPWPPPVGMGTTAWQFPATWTPDLTSVNMADFPSMESMDGLTDPSLTGDWSLWDHQIQNANAEIPQIPWDTFFQPNAPGV</sequence>
<dbReference type="SUPFAM" id="SSF57701">
    <property type="entry name" value="Zn2/Cys6 DNA-binding domain"/>
    <property type="match status" value="1"/>
</dbReference>
<evidence type="ECO:0000259" key="5">
    <source>
        <dbReference type="PROSITE" id="PS50048"/>
    </source>
</evidence>
<dbReference type="PANTHER" id="PTHR31001:SF49">
    <property type="entry name" value="ZN(II)2CYS6 TRANSCRIPTION FACTOR (EUROFUNG)"/>
    <property type="match status" value="1"/>
</dbReference>
<evidence type="ECO:0000256" key="1">
    <source>
        <dbReference type="ARBA" id="ARBA00004123"/>
    </source>
</evidence>
<reference evidence="7" key="1">
    <citation type="journal article" date="2023" name="Mol. Phylogenet. Evol.">
        <title>Genome-scale phylogeny and comparative genomics of the fungal order Sordariales.</title>
        <authorList>
            <person name="Hensen N."/>
            <person name="Bonometti L."/>
            <person name="Westerberg I."/>
            <person name="Brannstrom I.O."/>
            <person name="Guillou S."/>
            <person name="Cros-Aarteil S."/>
            <person name="Calhoun S."/>
            <person name="Haridas S."/>
            <person name="Kuo A."/>
            <person name="Mondo S."/>
            <person name="Pangilinan J."/>
            <person name="Riley R."/>
            <person name="LaButti K."/>
            <person name="Andreopoulos B."/>
            <person name="Lipzen A."/>
            <person name="Chen C."/>
            <person name="Yan M."/>
            <person name="Daum C."/>
            <person name="Ng V."/>
            <person name="Clum A."/>
            <person name="Steindorff A."/>
            <person name="Ohm R.A."/>
            <person name="Martin F."/>
            <person name="Silar P."/>
            <person name="Natvig D.O."/>
            <person name="Lalanne C."/>
            <person name="Gautier V."/>
            <person name="Ament-Velasquez S.L."/>
            <person name="Kruys A."/>
            <person name="Hutchinson M.I."/>
            <person name="Powell A.J."/>
            <person name="Barry K."/>
            <person name="Miller A.N."/>
            <person name="Grigoriev I.V."/>
            <person name="Debuchy R."/>
            <person name="Gladieux P."/>
            <person name="Hiltunen Thoren M."/>
            <person name="Johannesson H."/>
        </authorList>
    </citation>
    <scope>NUCLEOTIDE SEQUENCE [LARGE SCALE GENOMIC DNA]</scope>
    <source>
        <strain evidence="7">CBS 340.73</strain>
    </source>
</reference>
<dbReference type="Pfam" id="PF00172">
    <property type="entry name" value="Zn_clus"/>
    <property type="match status" value="1"/>
</dbReference>
<dbReference type="GO" id="GO:0005634">
    <property type="term" value="C:nucleus"/>
    <property type="evidence" value="ECO:0007669"/>
    <property type="project" value="UniProtKB-SubCell"/>
</dbReference>
<evidence type="ECO:0000256" key="3">
    <source>
        <dbReference type="ARBA" id="ARBA00023242"/>
    </source>
</evidence>
<dbReference type="SMART" id="SM00066">
    <property type="entry name" value="GAL4"/>
    <property type="match status" value="1"/>
</dbReference>
<proteinExistence type="predicted"/>
<dbReference type="AlphaFoldDB" id="A0AAN6S0N2"/>
<name>A0AAN6S0N2_9PEZI</name>
<evidence type="ECO:0000256" key="4">
    <source>
        <dbReference type="SAM" id="MobiDB-lite"/>
    </source>
</evidence>